<evidence type="ECO:0000313" key="2">
    <source>
        <dbReference type="EMBL" id="AWK85103.1"/>
    </source>
</evidence>
<organism evidence="2 3">
    <name type="scientific">Azospirillum thermophilum</name>
    <dbReference type="NCBI Taxonomy" id="2202148"/>
    <lineage>
        <taxon>Bacteria</taxon>
        <taxon>Pseudomonadati</taxon>
        <taxon>Pseudomonadota</taxon>
        <taxon>Alphaproteobacteria</taxon>
        <taxon>Rhodospirillales</taxon>
        <taxon>Azospirillaceae</taxon>
        <taxon>Azospirillum</taxon>
    </lineage>
</organism>
<protein>
    <submittedName>
        <fullName evidence="2">Uncharacterized protein</fullName>
    </submittedName>
</protein>
<dbReference type="KEGG" id="azz:DEW08_01920"/>
<feature type="region of interest" description="Disordered" evidence="1">
    <location>
        <begin position="143"/>
        <end position="311"/>
    </location>
</feature>
<dbReference type="EMBL" id="CP029352">
    <property type="protein sequence ID" value="AWK85103.1"/>
    <property type="molecule type" value="Genomic_DNA"/>
</dbReference>
<keyword evidence="3" id="KW-1185">Reference proteome</keyword>
<feature type="compositionally biased region" description="Pro residues" evidence="1">
    <location>
        <begin position="254"/>
        <end position="271"/>
    </location>
</feature>
<dbReference type="AlphaFoldDB" id="A0A2S2CKS3"/>
<proteinExistence type="predicted"/>
<evidence type="ECO:0000313" key="3">
    <source>
        <dbReference type="Proteomes" id="UP000245629"/>
    </source>
</evidence>
<feature type="compositionally biased region" description="Low complexity" evidence="1">
    <location>
        <begin position="143"/>
        <end position="160"/>
    </location>
</feature>
<feature type="compositionally biased region" description="Pro residues" evidence="1">
    <location>
        <begin position="161"/>
        <end position="178"/>
    </location>
</feature>
<feature type="compositionally biased region" description="Basic and acidic residues" evidence="1">
    <location>
        <begin position="198"/>
        <end position="209"/>
    </location>
</feature>
<reference evidence="3" key="1">
    <citation type="submission" date="2018-05" db="EMBL/GenBank/DDBJ databases">
        <title>Azospirillum thermophila sp. nov., a novel isolated from hot spring.</title>
        <authorList>
            <person name="Zhao Z."/>
        </authorList>
    </citation>
    <scope>NUCLEOTIDE SEQUENCE [LARGE SCALE GENOMIC DNA]</scope>
    <source>
        <strain evidence="3">CFH 70021</strain>
    </source>
</reference>
<sequence length="311" mass="32460">MARPVVMAELRVWTRGLARMPDDYRIQDLRARIAGTPDIGFHELRQACEISALREALERVGHDVAGLREGVEQGVEQVRARFAALSTEELSDAAAMASLLQFAVTTLLDIREQARSITVQTEPVADDDRPFWLAAADAPRMRAAAGPTSALRPAPAQAEEPPAPRPPRPVPAAAPAPSAPSAMALPPEPPRQTPVREMPARELSGRETAPRFPEPAAPARPSQPAPVQPPAASWLTPPASDRSTGDRSTGDRPMPAPAAPSPLSPAGPPVGGPHAGSPAAAPTVAPARSGRSALAGPAVSSGIDWLSPASR</sequence>
<feature type="compositionally biased region" description="Pro residues" evidence="1">
    <location>
        <begin position="212"/>
        <end position="229"/>
    </location>
</feature>
<evidence type="ECO:0000256" key="1">
    <source>
        <dbReference type="SAM" id="MobiDB-lite"/>
    </source>
</evidence>
<dbReference type="Proteomes" id="UP000245629">
    <property type="component" value="Chromosome 1"/>
</dbReference>
<name>A0A2S2CKS3_9PROT</name>
<gene>
    <name evidence="2" type="ORF">DEW08_01920</name>
</gene>
<dbReference type="PRINTS" id="PR01217">
    <property type="entry name" value="PRICHEXTENSN"/>
</dbReference>
<accession>A0A2S2CKS3</accession>